<organism evidence="2 3">
    <name type="scientific">Streptomyces venezuelae</name>
    <dbReference type="NCBI Taxonomy" id="54571"/>
    <lineage>
        <taxon>Bacteria</taxon>
        <taxon>Bacillati</taxon>
        <taxon>Actinomycetota</taxon>
        <taxon>Actinomycetes</taxon>
        <taxon>Kitasatosporales</taxon>
        <taxon>Streptomycetaceae</taxon>
        <taxon>Streptomyces</taxon>
    </lineage>
</organism>
<protein>
    <submittedName>
        <fullName evidence="2">Signaling protein</fullName>
    </submittedName>
</protein>
<proteinExistence type="predicted"/>
<dbReference type="AlphaFoldDB" id="A0A5P2AQU7"/>
<sequence>MHAHVHTFYPQAVSARKRSRSVMPLSRRNVLTALAVAPVLSPVGAAHAAAPQSTVPQSAVPGTAVPQAVPAVWPAAVTLPAGHRFDLKAEPVDLFGREILLNQTRVHQQVAFDPVTGLAYAVQLISNGRRLADETVTPPDDERGRRGDLCVNQVAPDGTVLAVMYLRGFGHGGGLGVEHVDGTPWLWLETDAVHVPSDGNPATNEFAYGRHIGRVAFTPDAIVDAGSPLVEVFDPVPGATAVTPSLDIDHGRIAVRHVSSGTAEYRVYDLGAFKNRAFTPERSFPAKYRTQAWCLYGNLVYQNEGSAYDDVTNPSPGNSWWTVYDVLTGEVVERTFNATALDLVHRETEAITVRRTPAGPQLVFGFATTRENKRHMALYGISSTTVPWTPLDLDPVYHATDSYRPQYRQSGDRVDLRLRVTRADGKAWTSGETILTLPPHLRPGRTQGMVGTATGAGTITGPLTTRWELNSEGQLRIYDERAFIGWIALDAGYFTS</sequence>
<dbReference type="OrthoDB" id="3968810at2"/>
<gene>
    <name evidence="2" type="ORF">DEJ46_17160</name>
</gene>
<reference evidence="2 3" key="1">
    <citation type="submission" date="2018-05" db="EMBL/GenBank/DDBJ databases">
        <title>Streptomyces venezuelae.</title>
        <authorList>
            <person name="Kim W."/>
            <person name="Lee N."/>
            <person name="Cho B.-K."/>
        </authorList>
    </citation>
    <scope>NUCLEOTIDE SEQUENCE [LARGE SCALE GENOMIC DNA]</scope>
    <source>
        <strain evidence="2 3">ATCC 15068</strain>
    </source>
</reference>
<dbReference type="EMBL" id="CP029194">
    <property type="protein sequence ID" value="QES20634.1"/>
    <property type="molecule type" value="Genomic_DNA"/>
</dbReference>
<evidence type="ECO:0000313" key="3">
    <source>
        <dbReference type="Proteomes" id="UP000324106"/>
    </source>
</evidence>
<keyword evidence="1" id="KW-0732">Signal</keyword>
<evidence type="ECO:0000256" key="1">
    <source>
        <dbReference type="SAM" id="SignalP"/>
    </source>
</evidence>
<feature type="chain" id="PRO_5024903377" evidence="1">
    <location>
        <begin position="49"/>
        <end position="496"/>
    </location>
</feature>
<name>A0A5P2AQU7_STRVZ</name>
<feature type="signal peptide" evidence="1">
    <location>
        <begin position="1"/>
        <end position="48"/>
    </location>
</feature>
<evidence type="ECO:0000313" key="2">
    <source>
        <dbReference type="EMBL" id="QES20634.1"/>
    </source>
</evidence>
<accession>A0A5P2AQU7</accession>
<dbReference type="Proteomes" id="UP000324106">
    <property type="component" value="Chromosome"/>
</dbReference>